<gene>
    <name evidence="2" type="ORF">A3F34_02885</name>
</gene>
<name>A0A1F7I903_9BACT</name>
<comment type="caution">
    <text evidence="2">The sequence shown here is derived from an EMBL/GenBank/DDBJ whole genome shotgun (WGS) entry which is preliminary data.</text>
</comment>
<proteinExistence type="predicted"/>
<sequence>MNLTKQKIKKKVVNTVETLSNEVRGQITGKERAGSVTPENRTENYTALSGSVLDTIREQFQKQEEPELDEVRRKLAEHADENPQVAIKRQFEYMRREEKQAVESRKQEEMERKQKEEEEILQKAREDEQTRQANATQAEPQGKEQRGGLFARKRKHKQTIENKPSFGKQ</sequence>
<accession>A0A1F7I903</accession>
<organism evidence="2 3">
    <name type="scientific">Candidatus Roizmanbacteria bacterium RIFCSPHIGHO2_12_FULL_44_10</name>
    <dbReference type="NCBI Taxonomy" id="1802054"/>
    <lineage>
        <taxon>Bacteria</taxon>
        <taxon>Candidatus Roizmaniibacteriota</taxon>
    </lineage>
</organism>
<feature type="region of interest" description="Disordered" evidence="1">
    <location>
        <begin position="96"/>
        <end position="169"/>
    </location>
</feature>
<evidence type="ECO:0000256" key="1">
    <source>
        <dbReference type="SAM" id="MobiDB-lite"/>
    </source>
</evidence>
<dbReference type="EMBL" id="MGAE01000012">
    <property type="protein sequence ID" value="OGK39829.1"/>
    <property type="molecule type" value="Genomic_DNA"/>
</dbReference>
<dbReference type="Proteomes" id="UP000179024">
    <property type="component" value="Unassembled WGS sequence"/>
</dbReference>
<reference evidence="2 3" key="1">
    <citation type="journal article" date="2016" name="Nat. Commun.">
        <title>Thousands of microbial genomes shed light on interconnected biogeochemical processes in an aquifer system.</title>
        <authorList>
            <person name="Anantharaman K."/>
            <person name="Brown C.T."/>
            <person name="Hug L.A."/>
            <person name="Sharon I."/>
            <person name="Castelle C.J."/>
            <person name="Probst A.J."/>
            <person name="Thomas B.C."/>
            <person name="Singh A."/>
            <person name="Wilkins M.J."/>
            <person name="Karaoz U."/>
            <person name="Brodie E.L."/>
            <person name="Williams K.H."/>
            <person name="Hubbard S.S."/>
            <person name="Banfield J.F."/>
        </authorList>
    </citation>
    <scope>NUCLEOTIDE SEQUENCE [LARGE SCALE GENOMIC DNA]</scope>
</reference>
<evidence type="ECO:0000313" key="3">
    <source>
        <dbReference type="Proteomes" id="UP000179024"/>
    </source>
</evidence>
<protein>
    <submittedName>
        <fullName evidence="2">Uncharacterized protein</fullName>
    </submittedName>
</protein>
<dbReference type="AlphaFoldDB" id="A0A1F7I903"/>
<feature type="compositionally biased region" description="Basic and acidic residues" evidence="1">
    <location>
        <begin position="96"/>
        <end position="130"/>
    </location>
</feature>
<evidence type="ECO:0000313" key="2">
    <source>
        <dbReference type="EMBL" id="OGK39829.1"/>
    </source>
</evidence>